<evidence type="ECO:0000256" key="1">
    <source>
        <dbReference type="ARBA" id="ARBA00004651"/>
    </source>
</evidence>
<keyword evidence="6 7" id="KW-0472">Membrane</keyword>
<keyword evidence="5 7" id="KW-1133">Transmembrane helix</keyword>
<accession>A0ABR7CMB0</accession>
<keyword evidence="11" id="KW-1185">Reference proteome</keyword>
<keyword evidence="4 7" id="KW-0812">Transmembrane</keyword>
<evidence type="ECO:0000313" key="11">
    <source>
        <dbReference type="Proteomes" id="UP000636891"/>
    </source>
</evidence>
<dbReference type="Pfam" id="PF00924">
    <property type="entry name" value="MS_channel_2nd"/>
    <property type="match status" value="1"/>
</dbReference>
<evidence type="ECO:0000256" key="3">
    <source>
        <dbReference type="ARBA" id="ARBA00022475"/>
    </source>
</evidence>
<evidence type="ECO:0000256" key="4">
    <source>
        <dbReference type="ARBA" id="ARBA00022692"/>
    </source>
</evidence>
<dbReference type="InterPro" id="IPR010920">
    <property type="entry name" value="LSM_dom_sf"/>
</dbReference>
<feature type="transmembrane region" description="Helical" evidence="7">
    <location>
        <begin position="119"/>
        <end position="149"/>
    </location>
</feature>
<comment type="subcellular location">
    <subcellularLocation>
        <location evidence="1">Cell membrane</location>
        <topology evidence="1">Multi-pass membrane protein</topology>
    </subcellularLocation>
</comment>
<evidence type="ECO:0000259" key="9">
    <source>
        <dbReference type="Pfam" id="PF21082"/>
    </source>
</evidence>
<dbReference type="PANTHER" id="PTHR30221">
    <property type="entry name" value="SMALL-CONDUCTANCE MECHANOSENSITIVE CHANNEL"/>
    <property type="match status" value="1"/>
</dbReference>
<organism evidence="10 11">
    <name type="scientific">Alistipes hominis</name>
    <dbReference type="NCBI Taxonomy" id="2763015"/>
    <lineage>
        <taxon>Bacteria</taxon>
        <taxon>Pseudomonadati</taxon>
        <taxon>Bacteroidota</taxon>
        <taxon>Bacteroidia</taxon>
        <taxon>Bacteroidales</taxon>
        <taxon>Rikenellaceae</taxon>
        <taxon>Alistipes</taxon>
    </lineage>
</organism>
<dbReference type="InterPro" id="IPR006685">
    <property type="entry name" value="MscS_channel_2nd"/>
</dbReference>
<dbReference type="SUPFAM" id="SSF82861">
    <property type="entry name" value="Mechanosensitive channel protein MscS (YggB), transmembrane region"/>
    <property type="match status" value="1"/>
</dbReference>
<evidence type="ECO:0000256" key="6">
    <source>
        <dbReference type="ARBA" id="ARBA00023136"/>
    </source>
</evidence>
<dbReference type="InterPro" id="IPR006686">
    <property type="entry name" value="MscS_channel_CS"/>
</dbReference>
<dbReference type="RefSeq" id="WP_081032590.1">
    <property type="nucleotide sequence ID" value="NZ_JACOOK010000003.1"/>
</dbReference>
<dbReference type="Gene3D" id="1.10.287.1260">
    <property type="match status" value="1"/>
</dbReference>
<evidence type="ECO:0000256" key="5">
    <source>
        <dbReference type="ARBA" id="ARBA00022989"/>
    </source>
</evidence>
<feature type="transmembrane region" description="Helical" evidence="7">
    <location>
        <begin position="49"/>
        <end position="70"/>
    </location>
</feature>
<dbReference type="InterPro" id="IPR049278">
    <property type="entry name" value="MS_channel_C"/>
</dbReference>
<comment type="similarity">
    <text evidence="2">Belongs to the MscS (TC 1.A.23) family.</text>
</comment>
<dbReference type="InterPro" id="IPR011014">
    <property type="entry name" value="MscS_channel_TM-2"/>
</dbReference>
<evidence type="ECO:0000259" key="8">
    <source>
        <dbReference type="Pfam" id="PF00924"/>
    </source>
</evidence>
<dbReference type="Gene3D" id="3.30.70.100">
    <property type="match status" value="1"/>
</dbReference>
<dbReference type="Pfam" id="PF21082">
    <property type="entry name" value="MS_channel_3rd"/>
    <property type="match status" value="1"/>
</dbReference>
<feature type="domain" description="Mechanosensitive ion channel MscS C-terminal" evidence="9">
    <location>
        <begin position="208"/>
        <end position="290"/>
    </location>
</feature>
<name>A0ABR7CMB0_9BACT</name>
<sequence length="303" mass="33616">MTLSSLWMSAQTIVADSTHKEKIAEKLTALSHMSGEEVISMIIRGALDISARILIALVILAIGRWIIRYLKNILRKMLTKREVDASLKSFLMSLVSISLTLFLIITIISILGIDTTSFVAIFASAGLAIGMALSGTLQNFAGGVMILIFKPFHVGDFIEAQGQTGTVKEIQLFNTIINTPDNKTIMIPNGGISTGIINNYSKENRRRVEWTFGIGYGDDYDKAKATIAELLEQDDRILPEPAHFIALSSLGDSSVNIVVRVWTSTDNFWSVFFDMNEKVYKRFAEVGLNIPFPQMDVHLHQKS</sequence>
<dbReference type="EMBL" id="JACOOK010000003">
    <property type="protein sequence ID" value="MBC5616801.1"/>
    <property type="molecule type" value="Genomic_DNA"/>
</dbReference>
<evidence type="ECO:0000313" key="10">
    <source>
        <dbReference type="EMBL" id="MBC5616801.1"/>
    </source>
</evidence>
<dbReference type="SUPFAM" id="SSF82689">
    <property type="entry name" value="Mechanosensitive channel protein MscS (YggB), C-terminal domain"/>
    <property type="match status" value="1"/>
</dbReference>
<keyword evidence="3" id="KW-1003">Cell membrane</keyword>
<dbReference type="PANTHER" id="PTHR30221:SF1">
    <property type="entry name" value="SMALL-CONDUCTANCE MECHANOSENSITIVE CHANNEL"/>
    <property type="match status" value="1"/>
</dbReference>
<dbReference type="InterPro" id="IPR023408">
    <property type="entry name" value="MscS_beta-dom_sf"/>
</dbReference>
<dbReference type="Pfam" id="PF05552">
    <property type="entry name" value="MS_channel_1st_1"/>
    <property type="match status" value="1"/>
</dbReference>
<feature type="transmembrane region" description="Helical" evidence="7">
    <location>
        <begin position="90"/>
        <end position="113"/>
    </location>
</feature>
<evidence type="ECO:0000256" key="7">
    <source>
        <dbReference type="SAM" id="Phobius"/>
    </source>
</evidence>
<dbReference type="InterPro" id="IPR045275">
    <property type="entry name" value="MscS_archaea/bacteria_type"/>
</dbReference>
<proteinExistence type="inferred from homology"/>
<feature type="domain" description="Mechanosensitive ion channel MscS" evidence="8">
    <location>
        <begin position="136"/>
        <end position="202"/>
    </location>
</feature>
<dbReference type="Proteomes" id="UP000636891">
    <property type="component" value="Unassembled WGS sequence"/>
</dbReference>
<comment type="caution">
    <text evidence="10">The sequence shown here is derived from an EMBL/GenBank/DDBJ whole genome shotgun (WGS) entry which is preliminary data.</text>
</comment>
<dbReference type="InterPro" id="IPR011066">
    <property type="entry name" value="MscS_channel_C_sf"/>
</dbReference>
<evidence type="ECO:0000256" key="2">
    <source>
        <dbReference type="ARBA" id="ARBA00008017"/>
    </source>
</evidence>
<protein>
    <submittedName>
        <fullName evidence="10">Mechanosensitive ion channel</fullName>
    </submittedName>
</protein>
<reference evidence="10 11" key="1">
    <citation type="submission" date="2020-08" db="EMBL/GenBank/DDBJ databases">
        <title>Genome public.</title>
        <authorList>
            <person name="Liu C."/>
            <person name="Sun Q."/>
        </authorList>
    </citation>
    <scope>NUCLEOTIDE SEQUENCE [LARGE SCALE GENOMIC DNA]</scope>
    <source>
        <strain evidence="10 11">New-7</strain>
    </source>
</reference>
<gene>
    <name evidence="10" type="ORF">H8S08_07175</name>
</gene>
<dbReference type="Gene3D" id="2.30.30.60">
    <property type="match status" value="1"/>
</dbReference>
<dbReference type="SUPFAM" id="SSF50182">
    <property type="entry name" value="Sm-like ribonucleoproteins"/>
    <property type="match status" value="1"/>
</dbReference>
<dbReference type="PROSITE" id="PS01246">
    <property type="entry name" value="UPF0003"/>
    <property type="match status" value="1"/>
</dbReference>
<dbReference type="InterPro" id="IPR008910">
    <property type="entry name" value="MSC_TM_helix"/>
</dbReference>